<dbReference type="Gene3D" id="3.40.50.1110">
    <property type="entry name" value="SGNH hydrolase"/>
    <property type="match status" value="1"/>
</dbReference>
<gene>
    <name evidence="1" type="ORF">SKAU_G00422800</name>
</gene>
<organism evidence="1 2">
    <name type="scientific">Synaphobranchus kaupii</name>
    <name type="common">Kaup's arrowtooth eel</name>
    <dbReference type="NCBI Taxonomy" id="118154"/>
    <lineage>
        <taxon>Eukaryota</taxon>
        <taxon>Metazoa</taxon>
        <taxon>Chordata</taxon>
        <taxon>Craniata</taxon>
        <taxon>Vertebrata</taxon>
        <taxon>Euteleostomi</taxon>
        <taxon>Actinopterygii</taxon>
        <taxon>Neopterygii</taxon>
        <taxon>Teleostei</taxon>
        <taxon>Anguilliformes</taxon>
        <taxon>Synaphobranchidae</taxon>
        <taxon>Synaphobranchus</taxon>
    </lineage>
</organism>
<reference evidence="1" key="1">
    <citation type="journal article" date="2023" name="Science">
        <title>Genome structures resolve the early diversification of teleost fishes.</title>
        <authorList>
            <person name="Parey E."/>
            <person name="Louis A."/>
            <person name="Montfort J."/>
            <person name="Bouchez O."/>
            <person name="Roques C."/>
            <person name="Iampietro C."/>
            <person name="Lluch J."/>
            <person name="Castinel A."/>
            <person name="Donnadieu C."/>
            <person name="Desvignes T."/>
            <person name="Floi Bucao C."/>
            <person name="Jouanno E."/>
            <person name="Wen M."/>
            <person name="Mejri S."/>
            <person name="Dirks R."/>
            <person name="Jansen H."/>
            <person name="Henkel C."/>
            <person name="Chen W.J."/>
            <person name="Zahm M."/>
            <person name="Cabau C."/>
            <person name="Klopp C."/>
            <person name="Thompson A.W."/>
            <person name="Robinson-Rechavi M."/>
            <person name="Braasch I."/>
            <person name="Lecointre G."/>
            <person name="Bobe J."/>
            <person name="Postlethwait J.H."/>
            <person name="Berthelot C."/>
            <person name="Roest Crollius H."/>
            <person name="Guiguen Y."/>
        </authorList>
    </citation>
    <scope>NUCLEOTIDE SEQUENCE</scope>
    <source>
        <strain evidence="1">WJC10195</strain>
    </source>
</reference>
<protein>
    <submittedName>
        <fullName evidence="1">Uncharacterized protein</fullName>
    </submittedName>
</protein>
<dbReference type="SUPFAM" id="SSF52266">
    <property type="entry name" value="SGNH hydrolase"/>
    <property type="match status" value="1"/>
</dbReference>
<dbReference type="Proteomes" id="UP001152622">
    <property type="component" value="Unassembled WGS sequence"/>
</dbReference>
<evidence type="ECO:0000313" key="1">
    <source>
        <dbReference type="EMBL" id="KAJ8332491.1"/>
    </source>
</evidence>
<dbReference type="AlphaFoldDB" id="A0A9Q1IAG2"/>
<accession>A0A9Q1IAG2</accession>
<dbReference type="EMBL" id="JAINUF010000025">
    <property type="protein sequence ID" value="KAJ8332491.1"/>
    <property type="molecule type" value="Genomic_DNA"/>
</dbReference>
<comment type="caution">
    <text evidence="1">The sequence shown here is derived from an EMBL/GenBank/DDBJ whole genome shotgun (WGS) entry which is preliminary data.</text>
</comment>
<evidence type="ECO:0000313" key="2">
    <source>
        <dbReference type="Proteomes" id="UP001152622"/>
    </source>
</evidence>
<dbReference type="InterPro" id="IPR036514">
    <property type="entry name" value="SGNH_hydro_sf"/>
</dbReference>
<dbReference type="OrthoDB" id="8949194at2759"/>
<name>A0A9Q1IAG2_SYNKA</name>
<keyword evidence="2" id="KW-1185">Reference proteome</keyword>
<proteinExistence type="predicted"/>
<sequence>MATEQPAGSTEIQYPVEVTNAQSRKQYKLSLLKSSPQSLYCDYAHIEDRKIKNKLIFHTEHPTAWHTAVYTKKKSPSAEVVLLMDSNGKHLDTWRMFPGRRVSSVRCANTEQALQLLKRDTLGTPVCILIHTGANDLRALQQHTARAVRKVAVRATQEFPDSRVVISTLLPRADTPPHIITSINGDHQRMCHPT</sequence>